<dbReference type="GO" id="GO:0004553">
    <property type="term" value="F:hydrolase activity, hydrolyzing O-glycosyl compounds"/>
    <property type="evidence" value="ECO:0007669"/>
    <property type="project" value="InterPro"/>
</dbReference>
<dbReference type="GO" id="GO:0006047">
    <property type="term" value="P:UDP-N-acetylglucosamine metabolic process"/>
    <property type="evidence" value="ECO:0007669"/>
    <property type="project" value="InterPro"/>
</dbReference>
<accession>A0A7J0BN09</accession>
<protein>
    <submittedName>
        <fullName evidence="2">UDP-N-acetyl glucosamine 2-epimerase</fullName>
    </submittedName>
</protein>
<dbReference type="PANTHER" id="PTHR43174">
    <property type="entry name" value="UDP-N-ACETYLGLUCOSAMINE 2-EPIMERASE"/>
    <property type="match status" value="1"/>
</dbReference>
<evidence type="ECO:0000259" key="1">
    <source>
        <dbReference type="Pfam" id="PF02350"/>
    </source>
</evidence>
<evidence type="ECO:0000313" key="3">
    <source>
        <dbReference type="Proteomes" id="UP000503840"/>
    </source>
</evidence>
<dbReference type="SUPFAM" id="SSF53756">
    <property type="entry name" value="UDP-Glycosyltransferase/glycogen phosphorylase"/>
    <property type="match status" value="1"/>
</dbReference>
<dbReference type="Gene3D" id="3.40.50.2000">
    <property type="entry name" value="Glycogen Phosphorylase B"/>
    <property type="match status" value="2"/>
</dbReference>
<dbReference type="InterPro" id="IPR029767">
    <property type="entry name" value="WecB-like"/>
</dbReference>
<dbReference type="NCBIfam" id="TIGR03568">
    <property type="entry name" value="NeuC_NnaA"/>
    <property type="match status" value="1"/>
</dbReference>
<feature type="domain" description="UDP-N-acetylglucosamine 2-epimerase" evidence="1">
    <location>
        <begin position="22"/>
        <end position="367"/>
    </location>
</feature>
<dbReference type="InterPro" id="IPR020004">
    <property type="entry name" value="UDP-GlcNAc_Epase"/>
</dbReference>
<gene>
    <name evidence="2" type="ORF">DSM101010T_34040</name>
</gene>
<dbReference type="Proteomes" id="UP000503840">
    <property type="component" value="Unassembled WGS sequence"/>
</dbReference>
<keyword evidence="3" id="KW-1185">Reference proteome</keyword>
<dbReference type="EMBL" id="BLVO01000016">
    <property type="protein sequence ID" value="GFM35039.1"/>
    <property type="molecule type" value="Genomic_DNA"/>
</dbReference>
<reference evidence="2 3" key="1">
    <citation type="submission" date="2020-05" db="EMBL/GenBank/DDBJ databases">
        <title>Draft genome sequence of Desulfovibrio sp. strain HN2T.</title>
        <authorList>
            <person name="Ueno A."/>
            <person name="Tamazawa S."/>
            <person name="Tamamura S."/>
            <person name="Murakami T."/>
            <person name="Kiyama T."/>
            <person name="Inomata H."/>
            <person name="Amano Y."/>
            <person name="Miyakawa K."/>
            <person name="Tamaki H."/>
            <person name="Naganuma T."/>
            <person name="Kaneko K."/>
        </authorList>
    </citation>
    <scope>NUCLEOTIDE SEQUENCE [LARGE SCALE GENOMIC DNA]</scope>
    <source>
        <strain evidence="2 3">HN2</strain>
    </source>
</reference>
<dbReference type="CDD" id="cd03786">
    <property type="entry name" value="GTB_UDP-GlcNAc_2-Epimerase"/>
    <property type="match status" value="1"/>
</dbReference>
<evidence type="ECO:0000313" key="2">
    <source>
        <dbReference type="EMBL" id="GFM35039.1"/>
    </source>
</evidence>
<dbReference type="PANTHER" id="PTHR43174:SF3">
    <property type="entry name" value="UDP-N-ACETYLGLUCOSAMINE 2-EPIMERASE"/>
    <property type="match status" value="1"/>
</dbReference>
<name>A0A7J0BN09_9BACT</name>
<dbReference type="AlphaFoldDB" id="A0A7J0BN09"/>
<comment type="caution">
    <text evidence="2">The sequence shown here is derived from an EMBL/GenBank/DDBJ whole genome shotgun (WGS) entry which is preliminary data.</text>
</comment>
<sequence>MRSICIVTGTRAEYGLLRPVMRALQARDDFTLQIVATGMHLSQEFGYTAQSITADGFRIDEKVEMLLSSDSAVGITKSIGLGVIGFADAFARLAPDLVMVLGDRFEMLAAVQAALIARIPVAHLCGGDTTEGAFDESIRHAITKMSHLHFVSNEQAADRVRQMGENPDRVFNVGSSGIDAILELPLLDRHELEQQLGIAIRPRMLLTTYHPETLGTCSSADQLGELFAALDTLCAEDQGCSVLFTMPNADTGGRELMRLISDYAAAREHVSAHTSLGHLRYLSAMKLAAAVVGNSSSGLYEAPSLRVPTVNIGDRQKGRLRAASVIDCGAARNDILAALRTALSMDCSHTVNPYGNGNTAQRIVETLAAVPDFAGLIRKPFHMVAGA</sequence>
<dbReference type="Pfam" id="PF02350">
    <property type="entry name" value="Epimerase_2"/>
    <property type="match status" value="1"/>
</dbReference>
<organism evidence="2 3">
    <name type="scientific">Desulfovibrio subterraneus</name>
    <dbReference type="NCBI Taxonomy" id="2718620"/>
    <lineage>
        <taxon>Bacteria</taxon>
        <taxon>Pseudomonadati</taxon>
        <taxon>Thermodesulfobacteriota</taxon>
        <taxon>Desulfovibrionia</taxon>
        <taxon>Desulfovibrionales</taxon>
        <taxon>Desulfovibrionaceae</taxon>
        <taxon>Desulfovibrio</taxon>
    </lineage>
</organism>
<dbReference type="RefSeq" id="WP_174406676.1">
    <property type="nucleotide sequence ID" value="NZ_BLVO01000016.1"/>
</dbReference>
<proteinExistence type="predicted"/>
<dbReference type="InterPro" id="IPR003331">
    <property type="entry name" value="UDP_GlcNAc_Epimerase_2_dom"/>
</dbReference>